<feature type="transmembrane region" description="Helical" evidence="12">
    <location>
        <begin position="257"/>
        <end position="274"/>
    </location>
</feature>
<name>A0A0D6PKE8_9PROT</name>
<dbReference type="GO" id="GO:0120547">
    <property type="term" value="F:heme A synthase activity"/>
    <property type="evidence" value="ECO:0007669"/>
    <property type="project" value="UniProtKB-EC"/>
</dbReference>
<feature type="transmembrane region" description="Helical" evidence="12">
    <location>
        <begin position="91"/>
        <end position="109"/>
    </location>
</feature>
<keyword evidence="4" id="KW-0479">Metal-binding</keyword>
<gene>
    <name evidence="13" type="ORF">Aam_126_050</name>
</gene>
<keyword evidence="6" id="KW-0560">Oxidoreductase</keyword>
<evidence type="ECO:0000256" key="5">
    <source>
        <dbReference type="ARBA" id="ARBA00022989"/>
    </source>
</evidence>
<keyword evidence="14" id="KW-1185">Reference proteome</keyword>
<dbReference type="EMBL" id="BANC01000124">
    <property type="protein sequence ID" value="GAN81921.1"/>
    <property type="molecule type" value="Genomic_DNA"/>
</dbReference>
<keyword evidence="3 12" id="KW-0812">Transmembrane</keyword>
<dbReference type="RefSeq" id="WP_048880299.1">
    <property type="nucleotide sequence ID" value="NZ_BANC01000124.1"/>
</dbReference>
<evidence type="ECO:0000256" key="8">
    <source>
        <dbReference type="ARBA" id="ARBA00023133"/>
    </source>
</evidence>
<dbReference type="GO" id="GO:0046872">
    <property type="term" value="F:metal ion binding"/>
    <property type="evidence" value="ECO:0007669"/>
    <property type="project" value="UniProtKB-KW"/>
</dbReference>
<comment type="pathway">
    <text evidence="10">Porphyrin-containing compound metabolism; heme A biosynthesis; heme A from heme O: step 1/1.</text>
</comment>
<evidence type="ECO:0000256" key="4">
    <source>
        <dbReference type="ARBA" id="ARBA00022723"/>
    </source>
</evidence>
<dbReference type="PANTHER" id="PTHR23289:SF2">
    <property type="entry name" value="CYTOCHROME C OXIDASE ASSEMBLY PROTEIN COX15 HOMOLOG"/>
    <property type="match status" value="1"/>
</dbReference>
<evidence type="ECO:0000256" key="2">
    <source>
        <dbReference type="ARBA" id="ARBA00004141"/>
    </source>
</evidence>
<dbReference type="Pfam" id="PF02628">
    <property type="entry name" value="COX15-CtaA"/>
    <property type="match status" value="1"/>
</dbReference>
<accession>A0A0D6PKE8</accession>
<keyword evidence="8" id="KW-0350">Heme biosynthesis</keyword>
<dbReference type="PANTHER" id="PTHR23289">
    <property type="entry name" value="CYTOCHROME C OXIDASE ASSEMBLY PROTEIN COX15"/>
    <property type="match status" value="1"/>
</dbReference>
<feature type="transmembrane region" description="Helical" evidence="12">
    <location>
        <begin position="286"/>
        <end position="307"/>
    </location>
</feature>
<dbReference type="AlphaFoldDB" id="A0A0D6PKE8"/>
<feature type="transmembrane region" description="Helical" evidence="12">
    <location>
        <begin position="150"/>
        <end position="170"/>
    </location>
</feature>
<dbReference type="STRING" id="1120923.SAMN02746095_02478"/>
<feature type="transmembrane region" description="Helical" evidence="12">
    <location>
        <begin position="191"/>
        <end position="216"/>
    </location>
</feature>
<feature type="transmembrane region" description="Helical" evidence="12">
    <location>
        <begin position="116"/>
        <end position="138"/>
    </location>
</feature>
<comment type="caution">
    <text evidence="13">The sequence shown here is derived from an EMBL/GenBank/DDBJ whole genome shotgun (WGS) entry which is preliminary data.</text>
</comment>
<dbReference type="PROSITE" id="PS51257">
    <property type="entry name" value="PROKAR_LIPOPROTEIN"/>
    <property type="match status" value="1"/>
</dbReference>
<evidence type="ECO:0000313" key="14">
    <source>
        <dbReference type="Proteomes" id="UP000032668"/>
    </source>
</evidence>
<evidence type="ECO:0000256" key="6">
    <source>
        <dbReference type="ARBA" id="ARBA00023002"/>
    </source>
</evidence>
<evidence type="ECO:0000256" key="9">
    <source>
        <dbReference type="ARBA" id="ARBA00023136"/>
    </source>
</evidence>
<keyword evidence="9 12" id="KW-0472">Membrane</keyword>
<comment type="cofactor">
    <cofactor evidence="1">
        <name>heme b</name>
        <dbReference type="ChEBI" id="CHEBI:60344"/>
    </cofactor>
</comment>
<evidence type="ECO:0000256" key="7">
    <source>
        <dbReference type="ARBA" id="ARBA00023004"/>
    </source>
</evidence>
<dbReference type="InterPro" id="IPR003780">
    <property type="entry name" value="COX15/CtaA_fam"/>
</dbReference>
<sequence length="347" mass="37859">MKQDRAVGTWLLVLACMVFGMVVGGGHARTIGAGFSIQVWRPFTGFIPPLDATDWNQLYKLFQQTSQYHAHPIDMAQYKALFWPMFLDRCWGRFMACVFLVPFAVFLIKGRIQRKLALWLGFIFLLGAGQATYGWYMVQTGMEPGVLSPPPAWAAPHLMSAMAIMFLLLWTGLSLRNAEPVRIEGATTLRVFSTATVALIWVTMGFGALVATSGALKVFNTFPSMDGHMLPPDMFGQAPFWMNFITNKGTVQFCHRLLATITALTALTTAVMGLRMKLPPVTRDLFLLLGGLVSLQYVLGMATLVLGNNELGFVHELNAVLLFASAIGARHGVRGAVAVPAGALAAG</sequence>
<comment type="catalytic activity">
    <reaction evidence="11">
        <text>Fe(II)-heme o + 2 A + H2O = Fe(II)-heme a + 2 AH2</text>
        <dbReference type="Rhea" id="RHEA:63388"/>
        <dbReference type="ChEBI" id="CHEBI:13193"/>
        <dbReference type="ChEBI" id="CHEBI:15377"/>
        <dbReference type="ChEBI" id="CHEBI:17499"/>
        <dbReference type="ChEBI" id="CHEBI:60530"/>
        <dbReference type="ChEBI" id="CHEBI:61715"/>
        <dbReference type="EC" id="1.17.99.9"/>
    </reaction>
    <physiologicalReaction direction="left-to-right" evidence="11">
        <dbReference type="Rhea" id="RHEA:63389"/>
    </physiologicalReaction>
</comment>
<comment type="subcellular location">
    <subcellularLocation>
        <location evidence="2">Membrane</location>
        <topology evidence="2">Multi-pass membrane protein</topology>
    </subcellularLocation>
</comment>
<reference evidence="13 14" key="1">
    <citation type="submission" date="2012-11" db="EMBL/GenBank/DDBJ databases">
        <title>Whole genome sequence of Acidocella aminolytica 101 = DSM 11237.</title>
        <authorList>
            <person name="Azuma Y."/>
            <person name="Higashiura N."/>
            <person name="Hirakawa H."/>
            <person name="Matsushita K."/>
        </authorList>
    </citation>
    <scope>NUCLEOTIDE SEQUENCE [LARGE SCALE GENOMIC DNA]</scope>
    <source>
        <strain evidence="14">101 / DSM 11237</strain>
    </source>
</reference>
<dbReference type="InterPro" id="IPR023754">
    <property type="entry name" value="HemeA_Synthase_type2"/>
</dbReference>
<dbReference type="OrthoDB" id="9793156at2"/>
<dbReference type="Proteomes" id="UP000032668">
    <property type="component" value="Unassembled WGS sequence"/>
</dbReference>
<dbReference type="GO" id="GO:0016653">
    <property type="term" value="F:oxidoreductase activity, acting on NAD(P)H, heme protein as acceptor"/>
    <property type="evidence" value="ECO:0007669"/>
    <property type="project" value="TreeGrafter"/>
</dbReference>
<dbReference type="GO" id="GO:0016020">
    <property type="term" value="C:membrane"/>
    <property type="evidence" value="ECO:0007669"/>
    <property type="project" value="UniProtKB-SubCell"/>
</dbReference>
<evidence type="ECO:0000256" key="11">
    <source>
        <dbReference type="ARBA" id="ARBA00048044"/>
    </source>
</evidence>
<evidence type="ECO:0000256" key="12">
    <source>
        <dbReference type="SAM" id="Phobius"/>
    </source>
</evidence>
<proteinExistence type="predicted"/>
<evidence type="ECO:0000256" key="3">
    <source>
        <dbReference type="ARBA" id="ARBA00022692"/>
    </source>
</evidence>
<evidence type="ECO:0000256" key="1">
    <source>
        <dbReference type="ARBA" id="ARBA00001970"/>
    </source>
</evidence>
<dbReference type="GO" id="GO:0006784">
    <property type="term" value="P:heme A biosynthetic process"/>
    <property type="evidence" value="ECO:0007669"/>
    <property type="project" value="InterPro"/>
</dbReference>
<protein>
    <submittedName>
        <fullName evidence="13">Cytochrome c oxidase assembly protein</fullName>
    </submittedName>
</protein>
<evidence type="ECO:0000313" key="13">
    <source>
        <dbReference type="EMBL" id="GAN81921.1"/>
    </source>
</evidence>
<keyword evidence="7" id="KW-0408">Iron</keyword>
<organism evidence="13 14">
    <name type="scientific">Acidocella aminolytica 101 = DSM 11237</name>
    <dbReference type="NCBI Taxonomy" id="1120923"/>
    <lineage>
        <taxon>Bacteria</taxon>
        <taxon>Pseudomonadati</taxon>
        <taxon>Pseudomonadota</taxon>
        <taxon>Alphaproteobacteria</taxon>
        <taxon>Acetobacterales</taxon>
        <taxon>Acidocellaceae</taxon>
        <taxon>Acidocella</taxon>
    </lineage>
</organism>
<keyword evidence="5 12" id="KW-1133">Transmembrane helix</keyword>
<evidence type="ECO:0000256" key="10">
    <source>
        <dbReference type="ARBA" id="ARBA00044501"/>
    </source>
</evidence>